<dbReference type="AlphaFoldDB" id="A0AAW0F7M0"/>
<feature type="transmembrane region" description="Helical" evidence="5">
    <location>
        <begin position="491"/>
        <end position="509"/>
    </location>
</feature>
<feature type="compositionally biased region" description="Acidic residues" evidence="4">
    <location>
        <begin position="724"/>
        <end position="734"/>
    </location>
</feature>
<dbReference type="PANTHER" id="PTHR44227">
    <property type="match status" value="1"/>
</dbReference>
<feature type="transmembrane region" description="Helical" evidence="5">
    <location>
        <begin position="267"/>
        <end position="284"/>
    </location>
</feature>
<evidence type="ECO:0000313" key="8">
    <source>
        <dbReference type="Proteomes" id="UP001430356"/>
    </source>
</evidence>
<evidence type="ECO:0000313" key="7">
    <source>
        <dbReference type="EMBL" id="KAK7202215.1"/>
    </source>
</evidence>
<name>A0AAW0F7M0_9TRYP</name>
<dbReference type="GO" id="GO:0005783">
    <property type="term" value="C:endoplasmic reticulum"/>
    <property type="evidence" value="ECO:0007669"/>
    <property type="project" value="TreeGrafter"/>
</dbReference>
<dbReference type="EMBL" id="JAECZO010000026">
    <property type="protein sequence ID" value="KAK7202215.1"/>
    <property type="molecule type" value="Genomic_DNA"/>
</dbReference>
<feature type="transmembrane region" description="Helical" evidence="5">
    <location>
        <begin position="405"/>
        <end position="427"/>
    </location>
</feature>
<dbReference type="Proteomes" id="UP001430356">
    <property type="component" value="Unassembled WGS sequence"/>
</dbReference>
<keyword evidence="2" id="KW-0802">TPR repeat</keyword>
<proteinExistence type="predicted"/>
<dbReference type="InterPro" id="IPR052346">
    <property type="entry name" value="O-mannosyl-transferase_TMTC"/>
</dbReference>
<feature type="transmembrane region" description="Helical" evidence="5">
    <location>
        <begin position="314"/>
        <end position="335"/>
    </location>
</feature>
<keyword evidence="8" id="KW-1185">Reference proteome</keyword>
<comment type="caution">
    <text evidence="7">The sequence shown here is derived from an EMBL/GenBank/DDBJ whole genome shotgun (WGS) entry which is preliminary data.</text>
</comment>
<evidence type="ECO:0000256" key="5">
    <source>
        <dbReference type="SAM" id="Phobius"/>
    </source>
</evidence>
<feature type="transmembrane region" description="Helical" evidence="5">
    <location>
        <begin position="467"/>
        <end position="484"/>
    </location>
</feature>
<keyword evidence="5" id="KW-1133">Transmembrane helix</keyword>
<dbReference type="Pfam" id="PF08409">
    <property type="entry name" value="TMTC_DUF1736"/>
    <property type="match status" value="1"/>
</dbReference>
<organism evidence="7 8">
    <name type="scientific">Novymonas esmeraldas</name>
    <dbReference type="NCBI Taxonomy" id="1808958"/>
    <lineage>
        <taxon>Eukaryota</taxon>
        <taxon>Discoba</taxon>
        <taxon>Euglenozoa</taxon>
        <taxon>Kinetoplastea</taxon>
        <taxon>Metakinetoplastina</taxon>
        <taxon>Trypanosomatida</taxon>
        <taxon>Trypanosomatidae</taxon>
        <taxon>Novymonas</taxon>
    </lineage>
</organism>
<evidence type="ECO:0000256" key="4">
    <source>
        <dbReference type="SAM" id="MobiDB-lite"/>
    </source>
</evidence>
<dbReference type="GO" id="GO:0000030">
    <property type="term" value="F:mannosyltransferase activity"/>
    <property type="evidence" value="ECO:0007669"/>
    <property type="project" value="TreeGrafter"/>
</dbReference>
<accession>A0AAW0F7M0</accession>
<keyword evidence="3 5" id="KW-0472">Membrane</keyword>
<dbReference type="InterPro" id="IPR013618">
    <property type="entry name" value="TMTC_DUF1736"/>
</dbReference>
<feature type="region of interest" description="Disordered" evidence="4">
    <location>
        <begin position="720"/>
        <end position="749"/>
    </location>
</feature>
<feature type="transmembrane region" description="Helical" evidence="5">
    <location>
        <begin position="290"/>
        <end position="307"/>
    </location>
</feature>
<evidence type="ECO:0000256" key="2">
    <source>
        <dbReference type="ARBA" id="ARBA00022803"/>
    </source>
</evidence>
<dbReference type="PANTHER" id="PTHR44227:SF3">
    <property type="entry name" value="PROTEIN O-MANNOSYL-TRANSFERASE TMTC4"/>
    <property type="match status" value="1"/>
</dbReference>
<feature type="transmembrane region" description="Helical" evidence="5">
    <location>
        <begin position="160"/>
        <end position="181"/>
    </location>
</feature>
<sequence>MSDAVKGKAPPPPAAAPPPRWRLVFPADVQTCSFVLLIAAVVFSNGIRGQLTFDDHLAITKNADSWADKTTLSSIFFNDFWGKSLDRFESNGSYRPITVLTFRVQQWLMGYRHSPAFLHLFNYAVAYLNVVLVFYLARLYVYVVVPSTALPIDGAAQQSFTAVLTSPLHAVPLMAALLYLVHPVHVDAVTSIVGRCELLYCFFGLIGLFCTHRYLNEVDEAADTAAAEASATTPPAKGRPPSTAAAAAVKQLQSDRKRQSRAQRRTFTTRYVVFAAYSLIVSILCKDSAITFTAIYSMHAAVMYACGRCKARRALLVTAAAVLELVGYLVFRATFVGNVDLERSPLLRQTENPQYFVPKGVFHWLSIRWVIQVKNLELLLFPTSLCCEYSFNCIPHMYDLHDPRVPVFAVVTAVVVLAVLGFLYGAVVARSRTALVGLLGFLWMAIPYAPVSHLFIAVGTFIAERCLYVPSIGAVLLLTFLVAAPGLRRGVVAPYFYALLLLCVGWGVMSHRRNVDWWDDERLFRAATRTCPNSGKAYSQLAALISSREKRITPEIVELAERSVTLDPKLRDGYYYLAVNEVNNRLNWKKAYHYLRLCTEDPFAVNTCHETYDKVRDVLFPNMTEVEKLTDYANLTRLDSQKAAYIRQAAVIALQMYARPCYAHTLLDQALTLWHSSKLYWLSDQVRRMSGDATYCNAVYWYGQSLMQCEAQRMAGVMEAGDAASDDSDEEDSAEVSRLRRPPTPQEAAERSLAVAERFRRCDTDWHQVLSEPKYNLPTIPHRMTQYLTIGDSSGGVVNRYINYTARDTPERNEVLLSILDITVRQFCHLQTLVSDEHVRREVSVFSMDALQALERGFPSFRQKRSSDMRTMWRELKMATTLTDAQRGRLAQISAMASCSSDLTFLDQ</sequence>
<keyword evidence="1" id="KW-0677">Repeat</keyword>
<feature type="transmembrane region" description="Helical" evidence="5">
    <location>
        <begin position="120"/>
        <end position="140"/>
    </location>
</feature>
<feature type="transmembrane region" description="Helical" evidence="5">
    <location>
        <begin position="434"/>
        <end position="461"/>
    </location>
</feature>
<keyword evidence="5" id="KW-0812">Transmembrane</keyword>
<dbReference type="GO" id="GO:0030968">
    <property type="term" value="P:endoplasmic reticulum unfolded protein response"/>
    <property type="evidence" value="ECO:0007669"/>
    <property type="project" value="TreeGrafter"/>
</dbReference>
<gene>
    <name evidence="7" type="ORF">NESM_000291800</name>
</gene>
<evidence type="ECO:0000256" key="3">
    <source>
        <dbReference type="ARBA" id="ARBA00023136"/>
    </source>
</evidence>
<evidence type="ECO:0000259" key="6">
    <source>
        <dbReference type="Pfam" id="PF08409"/>
    </source>
</evidence>
<feature type="domain" description="DUF1736" evidence="6">
    <location>
        <begin position="343"/>
        <end position="415"/>
    </location>
</feature>
<protein>
    <recommendedName>
        <fullName evidence="6">DUF1736 domain-containing protein</fullName>
    </recommendedName>
</protein>
<evidence type="ECO:0000256" key="1">
    <source>
        <dbReference type="ARBA" id="ARBA00022737"/>
    </source>
</evidence>
<reference evidence="7 8" key="1">
    <citation type="journal article" date="2021" name="MBio">
        <title>A New Model Trypanosomatid, Novymonas esmeraldas: Genomic Perception of Its 'Candidatus Pandoraea novymonadis' Endosymbiont.</title>
        <authorList>
            <person name="Zakharova A."/>
            <person name="Saura A."/>
            <person name="Butenko A."/>
            <person name="Podesvova L."/>
            <person name="Warmusova S."/>
            <person name="Kostygov A.Y."/>
            <person name="Nenarokova A."/>
            <person name="Lukes J."/>
            <person name="Opperdoes F.R."/>
            <person name="Yurchenko V."/>
        </authorList>
    </citation>
    <scope>NUCLEOTIDE SEQUENCE [LARGE SCALE GENOMIC DNA]</scope>
    <source>
        <strain evidence="7 8">E262AT.01</strain>
    </source>
</reference>
<dbReference type="GO" id="GO:0035269">
    <property type="term" value="P:protein O-linked glycosylation via mannose"/>
    <property type="evidence" value="ECO:0007669"/>
    <property type="project" value="TreeGrafter"/>
</dbReference>